<evidence type="ECO:0000256" key="2">
    <source>
        <dbReference type="ARBA" id="ARBA00002681"/>
    </source>
</evidence>
<evidence type="ECO:0000256" key="7">
    <source>
        <dbReference type="RuleBase" id="RU365095"/>
    </source>
</evidence>
<protein>
    <recommendedName>
        <fullName evidence="6 7">6-phosphogluconolactonase</fullName>
        <shortName evidence="7">6PGL</shortName>
        <ecNumber evidence="5 7">3.1.1.31</ecNumber>
    </recommendedName>
</protein>
<feature type="domain" description="Glucosamine/galactosamine-6-phosphate isomerase" evidence="8">
    <location>
        <begin position="32"/>
        <end position="235"/>
    </location>
</feature>
<dbReference type="RefSeq" id="WP_283213011.1">
    <property type="nucleotide sequence ID" value="NZ_JASGBI010000001.1"/>
</dbReference>
<proteinExistence type="inferred from homology"/>
<keyword evidence="7 9" id="KW-0378">Hydrolase</keyword>
<evidence type="ECO:0000256" key="6">
    <source>
        <dbReference type="ARBA" id="ARBA00020337"/>
    </source>
</evidence>
<evidence type="ECO:0000256" key="3">
    <source>
        <dbReference type="ARBA" id="ARBA00004961"/>
    </source>
</evidence>
<comment type="function">
    <text evidence="2 7">Hydrolysis of 6-phosphogluconolactone to 6-phosphogluconate.</text>
</comment>
<dbReference type="CDD" id="cd01400">
    <property type="entry name" value="6PGL"/>
    <property type="match status" value="1"/>
</dbReference>
<comment type="caution">
    <text evidence="9">The sequence shown here is derived from an EMBL/GenBank/DDBJ whole genome shotgun (WGS) entry which is preliminary data.</text>
</comment>
<dbReference type="GO" id="GO:0017057">
    <property type="term" value="F:6-phosphogluconolactonase activity"/>
    <property type="evidence" value="ECO:0007669"/>
    <property type="project" value="UniProtKB-EC"/>
</dbReference>
<comment type="similarity">
    <text evidence="4 7">Belongs to the glucosamine/galactosamine-6-phosphate isomerase family. 6-phosphogluconolactonase subfamily.</text>
</comment>
<evidence type="ECO:0000313" key="9">
    <source>
        <dbReference type="EMBL" id="MDI9239638.1"/>
    </source>
</evidence>
<dbReference type="InterPro" id="IPR039104">
    <property type="entry name" value="6PGL"/>
</dbReference>
<evidence type="ECO:0000259" key="8">
    <source>
        <dbReference type="Pfam" id="PF01182"/>
    </source>
</evidence>
<evidence type="ECO:0000256" key="5">
    <source>
        <dbReference type="ARBA" id="ARBA00013198"/>
    </source>
</evidence>
<dbReference type="Proteomes" id="UP001321580">
    <property type="component" value="Unassembled WGS sequence"/>
</dbReference>
<comment type="pathway">
    <text evidence="3 7">Carbohydrate degradation; pentose phosphate pathway; D-ribulose 5-phosphate from D-glucose 6-phosphate (oxidative stage): step 2/3.</text>
</comment>
<dbReference type="EMBL" id="JASGBI010000001">
    <property type="protein sequence ID" value="MDI9239638.1"/>
    <property type="molecule type" value="Genomic_DNA"/>
</dbReference>
<reference evidence="9 10" key="1">
    <citation type="submission" date="2023-05" db="EMBL/GenBank/DDBJ databases">
        <title>Lysobacter sp. strain LF1 Genome sequencing and assembly.</title>
        <authorList>
            <person name="Jung Y."/>
        </authorList>
    </citation>
    <scope>NUCLEOTIDE SEQUENCE [LARGE SCALE GENOMIC DNA]</scope>
    <source>
        <strain evidence="9 10">LF1</strain>
    </source>
</reference>
<dbReference type="InterPro" id="IPR006148">
    <property type="entry name" value="Glc/Gal-6P_isomerase"/>
</dbReference>
<dbReference type="PANTHER" id="PTHR11054:SF0">
    <property type="entry name" value="6-PHOSPHOGLUCONOLACTONASE"/>
    <property type="match status" value="1"/>
</dbReference>
<dbReference type="Pfam" id="PF01182">
    <property type="entry name" value="Glucosamine_iso"/>
    <property type="match status" value="1"/>
</dbReference>
<accession>A0ABT6XHK1</accession>
<keyword evidence="10" id="KW-1185">Reference proteome</keyword>
<evidence type="ECO:0000313" key="10">
    <source>
        <dbReference type="Proteomes" id="UP001321580"/>
    </source>
</evidence>
<dbReference type="PANTHER" id="PTHR11054">
    <property type="entry name" value="6-PHOSPHOGLUCONOLACTONASE"/>
    <property type="match status" value="1"/>
</dbReference>
<organism evidence="9 10">
    <name type="scientific">Lysobacter stagni</name>
    <dbReference type="NCBI Taxonomy" id="3045172"/>
    <lineage>
        <taxon>Bacteria</taxon>
        <taxon>Pseudomonadati</taxon>
        <taxon>Pseudomonadota</taxon>
        <taxon>Gammaproteobacteria</taxon>
        <taxon>Lysobacterales</taxon>
        <taxon>Lysobacteraceae</taxon>
        <taxon>Lysobacter</taxon>
    </lineage>
</organism>
<dbReference type="SUPFAM" id="SSF100950">
    <property type="entry name" value="NagB/RpiA/CoA transferase-like"/>
    <property type="match status" value="1"/>
</dbReference>
<evidence type="ECO:0000256" key="4">
    <source>
        <dbReference type="ARBA" id="ARBA00010662"/>
    </source>
</evidence>
<dbReference type="NCBIfam" id="TIGR01198">
    <property type="entry name" value="pgl"/>
    <property type="match status" value="1"/>
</dbReference>
<dbReference type="InterPro" id="IPR037171">
    <property type="entry name" value="NagB/RpiA_transferase-like"/>
</dbReference>
<dbReference type="EC" id="3.1.1.31" evidence="5 7"/>
<sequence length="249" mass="27361">MVDDRATGSAHVEAPVARHVLHVHPNHEVWTWAVAVAIAADLRRELVLQPRARLLLSGGTTPGPVYHALSQAPLDWDRVDVGLVDERWLLPDDPDSNAHLVRTELLQDRAATAHFEPMTQAGRHIEGAVATANAHARRQATVAVLGMGEDGHTASLFPGMADLERVMHSPRDYAAVDAHGCAGAREWPRRISLTPHGMARIPHRLLLLQGERKRAVFEQALESGDPHRWPILAALEGNPAMPLQVHWHA</sequence>
<comment type="catalytic activity">
    <reaction evidence="1 7">
        <text>6-phospho-D-glucono-1,5-lactone + H2O = 6-phospho-D-gluconate + H(+)</text>
        <dbReference type="Rhea" id="RHEA:12556"/>
        <dbReference type="ChEBI" id="CHEBI:15377"/>
        <dbReference type="ChEBI" id="CHEBI:15378"/>
        <dbReference type="ChEBI" id="CHEBI:57955"/>
        <dbReference type="ChEBI" id="CHEBI:58759"/>
        <dbReference type="EC" id="3.1.1.31"/>
    </reaction>
</comment>
<dbReference type="Gene3D" id="3.40.50.1360">
    <property type="match status" value="1"/>
</dbReference>
<gene>
    <name evidence="7 9" type="primary">pgl</name>
    <name evidence="9" type="ORF">QLQ15_12060</name>
</gene>
<name>A0ABT6XHK1_9GAMM</name>
<evidence type="ECO:0000256" key="1">
    <source>
        <dbReference type="ARBA" id="ARBA00000832"/>
    </source>
</evidence>
<dbReference type="InterPro" id="IPR005900">
    <property type="entry name" value="6-phosphogluconolactonase_DevB"/>
</dbReference>